<name>A0ABN2AG14_9ACTN</name>
<dbReference type="Gene3D" id="1.10.10.1320">
    <property type="entry name" value="Anti-sigma factor, zinc-finger domain"/>
    <property type="match status" value="1"/>
</dbReference>
<evidence type="ECO:0000313" key="4">
    <source>
        <dbReference type="EMBL" id="GAA1517776.1"/>
    </source>
</evidence>
<dbReference type="InterPro" id="IPR041916">
    <property type="entry name" value="Anti_sigma_zinc_sf"/>
</dbReference>
<evidence type="ECO:0000259" key="3">
    <source>
        <dbReference type="Pfam" id="PF13490"/>
    </source>
</evidence>
<evidence type="ECO:0000313" key="5">
    <source>
        <dbReference type="Proteomes" id="UP001500363"/>
    </source>
</evidence>
<reference evidence="4 5" key="1">
    <citation type="journal article" date="2019" name="Int. J. Syst. Evol. Microbiol.">
        <title>The Global Catalogue of Microorganisms (GCM) 10K type strain sequencing project: providing services to taxonomists for standard genome sequencing and annotation.</title>
        <authorList>
            <consortium name="The Broad Institute Genomics Platform"/>
            <consortium name="The Broad Institute Genome Sequencing Center for Infectious Disease"/>
            <person name="Wu L."/>
            <person name="Ma J."/>
        </authorList>
    </citation>
    <scope>NUCLEOTIDE SEQUENCE [LARGE SCALE GENOMIC DNA]</scope>
    <source>
        <strain evidence="4 5">JCM 14303</strain>
    </source>
</reference>
<dbReference type="RefSeq" id="WP_344171610.1">
    <property type="nucleotide sequence ID" value="NZ_BAAANC010000001.1"/>
</dbReference>
<dbReference type="EMBL" id="BAAANC010000001">
    <property type="protein sequence ID" value="GAA1517776.1"/>
    <property type="molecule type" value="Genomic_DNA"/>
</dbReference>
<proteinExistence type="predicted"/>
<evidence type="ECO:0000256" key="1">
    <source>
        <dbReference type="ARBA" id="ARBA00023015"/>
    </source>
</evidence>
<accession>A0ABN2AG14</accession>
<gene>
    <name evidence="4" type="ORF">GCM10009741_16540</name>
</gene>
<feature type="domain" description="Putative zinc-finger" evidence="3">
    <location>
        <begin position="6"/>
        <end position="39"/>
    </location>
</feature>
<evidence type="ECO:0000256" key="2">
    <source>
        <dbReference type="ARBA" id="ARBA00023163"/>
    </source>
</evidence>
<keyword evidence="5" id="KW-1185">Reference proteome</keyword>
<protein>
    <recommendedName>
        <fullName evidence="3">Putative zinc-finger domain-containing protein</fullName>
    </recommendedName>
</protein>
<dbReference type="InterPro" id="IPR027383">
    <property type="entry name" value="Znf_put"/>
</dbReference>
<keyword evidence="2" id="KW-0804">Transcription</keyword>
<organism evidence="4 5">
    <name type="scientific">Kribbella lupini</name>
    <dbReference type="NCBI Taxonomy" id="291602"/>
    <lineage>
        <taxon>Bacteria</taxon>
        <taxon>Bacillati</taxon>
        <taxon>Actinomycetota</taxon>
        <taxon>Actinomycetes</taxon>
        <taxon>Propionibacteriales</taxon>
        <taxon>Kribbellaceae</taxon>
        <taxon>Kribbella</taxon>
    </lineage>
</organism>
<sequence length="85" mass="9462">MNELECRQFVEQVTAYLERALTPAEEQAFVDHLTDCDGCGRYLDQVRQTTQALDSLPADTLSPESRATLLNTFRLDVEKGGPVSS</sequence>
<dbReference type="Proteomes" id="UP001500363">
    <property type="component" value="Unassembled WGS sequence"/>
</dbReference>
<keyword evidence="1" id="KW-0805">Transcription regulation</keyword>
<comment type="caution">
    <text evidence="4">The sequence shown here is derived from an EMBL/GenBank/DDBJ whole genome shotgun (WGS) entry which is preliminary data.</text>
</comment>
<dbReference type="Pfam" id="PF13490">
    <property type="entry name" value="zf-HC2"/>
    <property type="match status" value="1"/>
</dbReference>